<dbReference type="GO" id="GO:0003700">
    <property type="term" value="F:DNA-binding transcription factor activity"/>
    <property type="evidence" value="ECO:0007669"/>
    <property type="project" value="TreeGrafter"/>
</dbReference>
<protein>
    <recommendedName>
        <fullName evidence="1">BIRD-IDD transcription factor second C2H2 zinc finger domain-containing protein</fullName>
    </recommendedName>
</protein>
<dbReference type="PANTHER" id="PTHR10593:SF239">
    <property type="entry name" value="C2H2-TYPE DOMAIN-CONTAINING PROTEIN"/>
    <property type="match status" value="1"/>
</dbReference>
<keyword evidence="3" id="KW-1185">Reference proteome</keyword>
<evidence type="ECO:0000313" key="3">
    <source>
        <dbReference type="Proteomes" id="UP000243975"/>
    </source>
</evidence>
<dbReference type="STRING" id="59895.A0A118JRP8"/>
<dbReference type="Pfam" id="PF22996">
    <property type="entry name" value="C2H2-2nd_BIRD-IDD"/>
    <property type="match status" value="1"/>
</dbReference>
<comment type="caution">
    <text evidence="2">The sequence shown here is derived from an EMBL/GenBank/DDBJ whole genome shotgun (WGS) entry which is preliminary data.</text>
</comment>
<reference evidence="2 3" key="1">
    <citation type="journal article" date="2016" name="Sci. Rep.">
        <title>The genome sequence of the outbreeding globe artichoke constructed de novo incorporating a phase-aware low-pass sequencing strategy of F1 progeny.</title>
        <authorList>
            <person name="Scaglione D."/>
            <person name="Reyes-Chin-Wo S."/>
            <person name="Acquadro A."/>
            <person name="Froenicke L."/>
            <person name="Portis E."/>
            <person name="Beitel C."/>
            <person name="Tirone M."/>
            <person name="Mauro R."/>
            <person name="Lo Monaco A."/>
            <person name="Mauromicale G."/>
            <person name="Faccioli P."/>
            <person name="Cattivelli L."/>
            <person name="Rieseberg L."/>
            <person name="Michelmore R."/>
            <person name="Lanteri S."/>
        </authorList>
    </citation>
    <scope>NUCLEOTIDE SEQUENCE [LARGE SCALE GENOMIC DNA]</scope>
    <source>
        <strain evidence="2">2C</strain>
    </source>
</reference>
<name>A0A118JRP8_CYNCS</name>
<evidence type="ECO:0000313" key="2">
    <source>
        <dbReference type="EMBL" id="KVH87939.1"/>
    </source>
</evidence>
<dbReference type="GO" id="GO:0005634">
    <property type="term" value="C:nucleus"/>
    <property type="evidence" value="ECO:0007669"/>
    <property type="project" value="TreeGrafter"/>
</dbReference>
<dbReference type="InterPro" id="IPR055186">
    <property type="entry name" value="C2H2-2nd_BIRD-IDD"/>
</dbReference>
<feature type="domain" description="BIRD-IDD transcription factor second C2H2 zinc finger" evidence="1">
    <location>
        <begin position="17"/>
        <end position="50"/>
    </location>
</feature>
<dbReference type="PANTHER" id="PTHR10593">
    <property type="entry name" value="SERINE/THREONINE-PROTEIN KINASE RIO"/>
    <property type="match status" value="1"/>
</dbReference>
<dbReference type="Gramene" id="KVH87939">
    <property type="protein sequence ID" value="KVH87939"/>
    <property type="gene ID" value="Ccrd_024714"/>
</dbReference>
<evidence type="ECO:0000259" key="1">
    <source>
        <dbReference type="Pfam" id="PF22996"/>
    </source>
</evidence>
<feature type="non-terminal residue" evidence="2">
    <location>
        <position position="1"/>
    </location>
</feature>
<dbReference type="AlphaFoldDB" id="A0A118JRP8"/>
<dbReference type="InterPro" id="IPR031140">
    <property type="entry name" value="IDD1-16"/>
</dbReference>
<dbReference type="Proteomes" id="UP000243975">
    <property type="component" value="Unassembled WGS sequence"/>
</dbReference>
<organism evidence="2 3">
    <name type="scientific">Cynara cardunculus var. scolymus</name>
    <name type="common">Globe artichoke</name>
    <name type="synonym">Cynara scolymus</name>
    <dbReference type="NCBI Taxonomy" id="59895"/>
    <lineage>
        <taxon>Eukaryota</taxon>
        <taxon>Viridiplantae</taxon>
        <taxon>Streptophyta</taxon>
        <taxon>Embryophyta</taxon>
        <taxon>Tracheophyta</taxon>
        <taxon>Spermatophyta</taxon>
        <taxon>Magnoliopsida</taxon>
        <taxon>eudicotyledons</taxon>
        <taxon>Gunneridae</taxon>
        <taxon>Pentapetalae</taxon>
        <taxon>asterids</taxon>
        <taxon>campanulids</taxon>
        <taxon>Asterales</taxon>
        <taxon>Asteraceae</taxon>
        <taxon>Carduoideae</taxon>
        <taxon>Cardueae</taxon>
        <taxon>Carduinae</taxon>
        <taxon>Cynara</taxon>
    </lineage>
</organism>
<dbReference type="EMBL" id="LEKV01005685">
    <property type="protein sequence ID" value="KVH87939.1"/>
    <property type="molecule type" value="Genomic_DNA"/>
</dbReference>
<proteinExistence type="predicted"/>
<sequence length="88" mass="10628">MLPEREQKSLVATNHLKRTYICREKACIHHDSLRALDDLTSIKKHLWRKHVEKKWSEFLRNHFNGVVDDEAHMMMVSHMKCYNELLKK</sequence>
<gene>
    <name evidence="2" type="ORF">Ccrd_024714</name>
</gene>
<accession>A0A118JRP8</accession>